<comment type="caution">
    <text evidence="2">The sequence shown here is derived from an EMBL/GenBank/DDBJ whole genome shotgun (WGS) entry which is preliminary data.</text>
</comment>
<protein>
    <recommendedName>
        <fullName evidence="4">Lipoprotein</fullName>
    </recommendedName>
</protein>
<dbReference type="RefSeq" id="WP_197003525.1">
    <property type="nucleotide sequence ID" value="NZ_BONS01000016.1"/>
</dbReference>
<dbReference type="Proteomes" id="UP000622552">
    <property type="component" value="Unassembled WGS sequence"/>
</dbReference>
<evidence type="ECO:0000313" key="2">
    <source>
        <dbReference type="EMBL" id="MBG6136564.1"/>
    </source>
</evidence>
<evidence type="ECO:0000256" key="1">
    <source>
        <dbReference type="SAM" id="SignalP"/>
    </source>
</evidence>
<evidence type="ECO:0008006" key="4">
    <source>
        <dbReference type="Google" id="ProtNLM"/>
    </source>
</evidence>
<reference evidence="2" key="1">
    <citation type="submission" date="2020-11" db="EMBL/GenBank/DDBJ databases">
        <title>Sequencing the genomes of 1000 actinobacteria strains.</title>
        <authorList>
            <person name="Klenk H.-P."/>
        </authorList>
    </citation>
    <scope>NUCLEOTIDE SEQUENCE</scope>
    <source>
        <strain evidence="2">DSM 45356</strain>
    </source>
</reference>
<dbReference type="PROSITE" id="PS51257">
    <property type="entry name" value="PROKAR_LIPOPROTEIN"/>
    <property type="match status" value="1"/>
</dbReference>
<evidence type="ECO:0000313" key="3">
    <source>
        <dbReference type="Proteomes" id="UP000622552"/>
    </source>
</evidence>
<name>A0A8J7KJ57_9ACTN</name>
<proteinExistence type="predicted"/>
<gene>
    <name evidence="2" type="ORF">IW245_002758</name>
</gene>
<organism evidence="2 3">
    <name type="scientific">Longispora fulva</name>
    <dbReference type="NCBI Taxonomy" id="619741"/>
    <lineage>
        <taxon>Bacteria</taxon>
        <taxon>Bacillati</taxon>
        <taxon>Actinomycetota</taxon>
        <taxon>Actinomycetes</taxon>
        <taxon>Micromonosporales</taxon>
        <taxon>Micromonosporaceae</taxon>
        <taxon>Longispora</taxon>
    </lineage>
</organism>
<accession>A0A8J7KJ57</accession>
<keyword evidence="3" id="KW-1185">Reference proteome</keyword>
<feature type="chain" id="PRO_5038744091" description="Lipoprotein" evidence="1">
    <location>
        <begin position="25"/>
        <end position="129"/>
    </location>
</feature>
<feature type="signal peptide" evidence="1">
    <location>
        <begin position="1"/>
        <end position="24"/>
    </location>
</feature>
<dbReference type="EMBL" id="JADOUF010000001">
    <property type="protein sequence ID" value="MBG6136564.1"/>
    <property type="molecule type" value="Genomic_DNA"/>
</dbReference>
<dbReference type="AlphaFoldDB" id="A0A8J7KJ57"/>
<keyword evidence="1" id="KW-0732">Signal</keyword>
<sequence>MTTRMRIATLVVVATLPLTLLGCAATGATTASPAAGGDRAFCEKWTDGKGGIKQYTGTDVGADKATLEADLRTMAEHAPAGVKGDIQVLVDANIAVLDGQPGAMEKLLGPEVSTAGQRVRSWINAHCPH</sequence>